<evidence type="ECO:0000313" key="4">
    <source>
        <dbReference type="Proteomes" id="UP000184212"/>
    </source>
</evidence>
<dbReference type="InterPro" id="IPR027843">
    <property type="entry name" value="DUF4440"/>
</dbReference>
<dbReference type="InterPro" id="IPR032710">
    <property type="entry name" value="NTF2-like_dom_sf"/>
</dbReference>
<dbReference type="STRING" id="947013.SAMN04488109_5711"/>
<gene>
    <name evidence="3" type="ORF">SAMN04488109_5711</name>
</gene>
<keyword evidence="1" id="KW-0732">Signal</keyword>
<dbReference type="OrthoDB" id="1119084at2"/>
<dbReference type="Gene3D" id="3.10.450.50">
    <property type="match status" value="2"/>
</dbReference>
<evidence type="ECO:0000313" key="3">
    <source>
        <dbReference type="EMBL" id="SHH87046.1"/>
    </source>
</evidence>
<feature type="domain" description="DUF4440" evidence="2">
    <location>
        <begin position="42"/>
        <end position="133"/>
    </location>
</feature>
<keyword evidence="4" id="KW-1185">Reference proteome</keyword>
<proteinExistence type="predicted"/>
<evidence type="ECO:0000259" key="2">
    <source>
        <dbReference type="Pfam" id="PF14534"/>
    </source>
</evidence>
<dbReference type="RefSeq" id="WP_073141521.1">
    <property type="nucleotide sequence ID" value="NZ_FQWQ01000005.1"/>
</dbReference>
<accession>A0A1M5WHR1</accession>
<sequence>MRYTLLGFLLLGTFLSPAQVSNPNLQAMVDAERAFIAMAKEQNTRDAFLFFLSADAVTVGPDGPRIGTESIRSQPASEGWLNWEVAYCDIAASGEMGYNTGPWEFRAQKTDEKPVAYGEFHSIWKKQADGSWKNILDIGVRHAAPVERQSLATSQMPLTSAKHSSGSPAAILDLDKKFITLYEKKGDAAYNTFASKEIRFAREGELPIVSREDWDAYLKRSSFKMSDVKVMGGGVAESDDLGYVYGSSSVGVVVEGKEVVKKGTYLRVWKKEGGKVWRIVLDVVACR</sequence>
<feature type="chain" id="PRO_5013133119" description="DUF4440 domain-containing protein" evidence="1">
    <location>
        <begin position="19"/>
        <end position="287"/>
    </location>
</feature>
<dbReference type="Proteomes" id="UP000184212">
    <property type="component" value="Unassembled WGS sequence"/>
</dbReference>
<organism evidence="3 4">
    <name type="scientific">Chryseolinea serpens</name>
    <dbReference type="NCBI Taxonomy" id="947013"/>
    <lineage>
        <taxon>Bacteria</taxon>
        <taxon>Pseudomonadati</taxon>
        <taxon>Bacteroidota</taxon>
        <taxon>Cytophagia</taxon>
        <taxon>Cytophagales</taxon>
        <taxon>Fulvivirgaceae</taxon>
        <taxon>Chryseolinea</taxon>
    </lineage>
</organism>
<dbReference type="EMBL" id="FQWQ01000005">
    <property type="protein sequence ID" value="SHH87046.1"/>
    <property type="molecule type" value="Genomic_DNA"/>
</dbReference>
<reference evidence="3 4" key="1">
    <citation type="submission" date="2016-11" db="EMBL/GenBank/DDBJ databases">
        <authorList>
            <person name="Jaros S."/>
            <person name="Januszkiewicz K."/>
            <person name="Wedrychowicz H."/>
        </authorList>
    </citation>
    <scope>NUCLEOTIDE SEQUENCE [LARGE SCALE GENOMIC DNA]</scope>
    <source>
        <strain evidence="3 4">DSM 24574</strain>
    </source>
</reference>
<dbReference type="AlphaFoldDB" id="A0A1M5WHR1"/>
<dbReference type="Pfam" id="PF14534">
    <property type="entry name" value="DUF4440"/>
    <property type="match status" value="2"/>
</dbReference>
<feature type="domain" description="DUF4440" evidence="2">
    <location>
        <begin position="171"/>
        <end position="279"/>
    </location>
</feature>
<evidence type="ECO:0000256" key="1">
    <source>
        <dbReference type="SAM" id="SignalP"/>
    </source>
</evidence>
<feature type="signal peptide" evidence="1">
    <location>
        <begin position="1"/>
        <end position="18"/>
    </location>
</feature>
<protein>
    <recommendedName>
        <fullName evidence="2">DUF4440 domain-containing protein</fullName>
    </recommendedName>
</protein>
<dbReference type="SUPFAM" id="SSF54427">
    <property type="entry name" value="NTF2-like"/>
    <property type="match status" value="2"/>
</dbReference>
<name>A0A1M5WHR1_9BACT</name>